<dbReference type="Proteomes" id="UP000249936">
    <property type="component" value="Unassembled WGS sequence"/>
</dbReference>
<organism evidence="2 3">
    <name type="scientific">Haemophilus influenzae</name>
    <dbReference type="NCBI Taxonomy" id="727"/>
    <lineage>
        <taxon>Bacteria</taxon>
        <taxon>Pseudomonadati</taxon>
        <taxon>Pseudomonadota</taxon>
        <taxon>Gammaproteobacteria</taxon>
        <taxon>Pasteurellales</taxon>
        <taxon>Pasteurellaceae</taxon>
        <taxon>Haemophilus</taxon>
    </lineage>
</organism>
<dbReference type="InterPro" id="IPR024633">
    <property type="entry name" value="DnaA_N_dom"/>
</dbReference>
<dbReference type="Gene3D" id="3.30.300.180">
    <property type="match status" value="1"/>
</dbReference>
<dbReference type="GO" id="GO:0003677">
    <property type="term" value="F:DNA binding"/>
    <property type="evidence" value="ECO:0007669"/>
    <property type="project" value="UniProtKB-KW"/>
</dbReference>
<name>A0A2X1PZG4_HAEIF</name>
<keyword evidence="2" id="KW-0238">DNA-binding</keyword>
<dbReference type="AlphaFoldDB" id="A0A2X1PZG4"/>
<reference evidence="2 3" key="1">
    <citation type="submission" date="2018-06" db="EMBL/GenBank/DDBJ databases">
        <authorList>
            <consortium name="Pathogen Informatics"/>
            <person name="Doyle S."/>
        </authorList>
    </citation>
    <scope>NUCLEOTIDE SEQUENCE [LARGE SCALE GENOMIC DNA]</scope>
    <source>
        <strain evidence="2 3">NCTC11872</strain>
    </source>
</reference>
<dbReference type="EMBL" id="UASK01000006">
    <property type="protein sequence ID" value="SPX42355.1"/>
    <property type="molecule type" value="Genomic_DNA"/>
</dbReference>
<dbReference type="InterPro" id="IPR038454">
    <property type="entry name" value="DnaA_N_sf"/>
</dbReference>
<evidence type="ECO:0000313" key="2">
    <source>
        <dbReference type="EMBL" id="SPX42355.1"/>
    </source>
</evidence>
<protein>
    <submittedName>
        <fullName evidence="2">Chromosomal replication initiator protein DnaA, DNA-binding transcriptional dual regulator</fullName>
    </submittedName>
</protein>
<feature type="domain" description="DnaA N-terminal" evidence="1">
    <location>
        <begin position="5"/>
        <end position="55"/>
    </location>
</feature>
<proteinExistence type="predicted"/>
<accession>A0A2X1PZG4</accession>
<dbReference type="Pfam" id="PF11638">
    <property type="entry name" value="DnaA_N"/>
    <property type="match status" value="1"/>
</dbReference>
<evidence type="ECO:0000259" key="1">
    <source>
        <dbReference type="Pfam" id="PF11638"/>
    </source>
</evidence>
<evidence type="ECO:0000313" key="3">
    <source>
        <dbReference type="Proteomes" id="UP000249936"/>
    </source>
</evidence>
<sequence length="72" mass="8079">MTLSNLWQNCLLQLQDQVSASDLSTWLRPLQADVVSDNHIVLYASNMFVKGWVENPLSRTNPANLSNTCTKS</sequence>
<gene>
    <name evidence="2" type="primary">dnaA_2</name>
    <name evidence="2" type="ORF">NCTC11872_01986</name>
</gene>